<evidence type="ECO:0000256" key="3">
    <source>
        <dbReference type="ARBA" id="ARBA00023002"/>
    </source>
</evidence>
<dbReference type="Pfam" id="PF08240">
    <property type="entry name" value="ADH_N"/>
    <property type="match status" value="1"/>
</dbReference>
<reference evidence="5 6" key="1">
    <citation type="submission" date="2016-12" db="EMBL/GenBank/DDBJ databases">
        <title>The genomes of Aspergillus section Nigri reveals drivers in fungal speciation.</title>
        <authorList>
            <consortium name="DOE Joint Genome Institute"/>
            <person name="Vesth T.C."/>
            <person name="Nybo J."/>
            <person name="Theobald S."/>
            <person name="Brandl J."/>
            <person name="Frisvad J.C."/>
            <person name="Nielsen K.F."/>
            <person name="Lyhne E.K."/>
            <person name="Kogle M.E."/>
            <person name="Kuo A."/>
            <person name="Riley R."/>
            <person name="Clum A."/>
            <person name="Nolan M."/>
            <person name="Lipzen A."/>
            <person name="Salamov A."/>
            <person name="Henrissat B."/>
            <person name="Wiebenga A."/>
            <person name="De Vries R.P."/>
            <person name="Grigoriev I.V."/>
            <person name="Mortensen U.H."/>
            <person name="Andersen M.R."/>
            <person name="Baker S.E."/>
        </authorList>
    </citation>
    <scope>NUCLEOTIDE SEQUENCE [LARGE SCALE GENOMIC DNA]</scope>
    <source>
        <strain evidence="5 6">JOP 1030-1</strain>
    </source>
</reference>
<dbReference type="SUPFAM" id="SSF51735">
    <property type="entry name" value="NAD(P)-binding Rossmann-fold domains"/>
    <property type="match status" value="1"/>
</dbReference>
<dbReference type="RefSeq" id="XP_025434699.1">
    <property type="nucleotide sequence ID" value="XM_025578677.1"/>
</dbReference>
<dbReference type="OrthoDB" id="3233595at2759"/>
<organism evidence="5 6">
    <name type="scientific">Aspergillus saccharolyticus JOP 1030-1</name>
    <dbReference type="NCBI Taxonomy" id="1450539"/>
    <lineage>
        <taxon>Eukaryota</taxon>
        <taxon>Fungi</taxon>
        <taxon>Dikarya</taxon>
        <taxon>Ascomycota</taxon>
        <taxon>Pezizomycotina</taxon>
        <taxon>Eurotiomycetes</taxon>
        <taxon>Eurotiomycetidae</taxon>
        <taxon>Eurotiales</taxon>
        <taxon>Aspergillaceae</taxon>
        <taxon>Aspergillus</taxon>
        <taxon>Aspergillus subgen. Circumdati</taxon>
    </lineage>
</organism>
<evidence type="ECO:0000313" key="5">
    <source>
        <dbReference type="EMBL" id="PYH48717.1"/>
    </source>
</evidence>
<dbReference type="InterPro" id="IPR036291">
    <property type="entry name" value="NAD(P)-bd_dom_sf"/>
</dbReference>
<dbReference type="GO" id="GO:0016651">
    <property type="term" value="F:oxidoreductase activity, acting on NAD(P)H"/>
    <property type="evidence" value="ECO:0007669"/>
    <property type="project" value="InterPro"/>
</dbReference>
<dbReference type="CDD" id="cd08249">
    <property type="entry name" value="enoyl_reductase_like"/>
    <property type="match status" value="1"/>
</dbReference>
<keyword evidence="6" id="KW-1185">Reference proteome</keyword>
<dbReference type="GO" id="GO:0000166">
    <property type="term" value="F:nucleotide binding"/>
    <property type="evidence" value="ECO:0007669"/>
    <property type="project" value="UniProtKB-KW"/>
</dbReference>
<keyword evidence="2" id="KW-0547">Nucleotide-binding</keyword>
<comment type="similarity">
    <text evidence="1">Belongs to the zinc-containing alcohol dehydrogenase family.</text>
</comment>
<dbReference type="GeneID" id="37079906"/>
<dbReference type="InterPro" id="IPR011032">
    <property type="entry name" value="GroES-like_sf"/>
</dbReference>
<feature type="domain" description="Enoyl reductase (ER)" evidence="4">
    <location>
        <begin position="9"/>
        <end position="307"/>
    </location>
</feature>
<sequence>MKQIINLPGPSCKLIDSPIPAINDDQVLIRVVVSGSNPKDWKMPELVSSDDSMFGERYAHLKDGVNQGDDIAGVVEKVGRNVYEFKPGDRVGAFHEMMEPGGSYAEYAVAWAHTTFHLPEKVSFEEAATIPLAALTAVVSLYHHHRLPLPWTPPPPPTAADAPSSKQHRIPLLIYGGSTAVGAFAIKLARASNIHPIIAVAGAGAGYISRFLDASKGDAIVDYREGATATIQGVKDALARRPAAAAAAAAADPPLMHVLDTIVTETSSEVIRNVIHPGGQVNYVLPCPYDISPGVKTNTWVSSAHQIGGDEDARDLCFVFCRWFGRALATGAFEGHPFQVREKGLLGVEGAMRDLKDNKASAVKYVFRVGETPGL</sequence>
<dbReference type="PANTHER" id="PTHR45348">
    <property type="entry name" value="HYPOTHETICAL OXIDOREDUCTASE (EUROFUNG)"/>
    <property type="match status" value="1"/>
</dbReference>
<dbReference type="PANTHER" id="PTHR45348:SF5">
    <property type="entry name" value="OXIDOREDUCTASE, PUTATIVE (AFU_ORTHOLOGUE AFUA_8G01420)-RELATED"/>
    <property type="match status" value="1"/>
</dbReference>
<evidence type="ECO:0000313" key="6">
    <source>
        <dbReference type="Proteomes" id="UP000248349"/>
    </source>
</evidence>
<keyword evidence="3" id="KW-0560">Oxidoreductase</keyword>
<dbReference type="SMART" id="SM00829">
    <property type="entry name" value="PKS_ER"/>
    <property type="match status" value="1"/>
</dbReference>
<evidence type="ECO:0000256" key="2">
    <source>
        <dbReference type="ARBA" id="ARBA00022741"/>
    </source>
</evidence>
<dbReference type="Proteomes" id="UP000248349">
    <property type="component" value="Unassembled WGS sequence"/>
</dbReference>
<dbReference type="SUPFAM" id="SSF50129">
    <property type="entry name" value="GroES-like"/>
    <property type="match status" value="1"/>
</dbReference>
<dbReference type="Gene3D" id="3.40.50.720">
    <property type="entry name" value="NAD(P)-binding Rossmann-like Domain"/>
    <property type="match status" value="1"/>
</dbReference>
<dbReference type="EMBL" id="KZ821220">
    <property type="protein sequence ID" value="PYH48717.1"/>
    <property type="molecule type" value="Genomic_DNA"/>
</dbReference>
<dbReference type="InterPro" id="IPR047122">
    <property type="entry name" value="Trans-enoyl_RdTase-like"/>
</dbReference>
<gene>
    <name evidence="5" type="ORF">BP01DRAFT_403269</name>
</gene>
<proteinExistence type="inferred from homology"/>
<dbReference type="AlphaFoldDB" id="A0A318ZP16"/>
<name>A0A318ZP16_9EURO</name>
<dbReference type="InterPro" id="IPR013154">
    <property type="entry name" value="ADH-like_N"/>
</dbReference>
<dbReference type="Gene3D" id="3.90.180.10">
    <property type="entry name" value="Medium-chain alcohol dehydrogenases, catalytic domain"/>
    <property type="match status" value="1"/>
</dbReference>
<evidence type="ECO:0000256" key="1">
    <source>
        <dbReference type="ARBA" id="ARBA00008072"/>
    </source>
</evidence>
<accession>A0A318ZP16</accession>
<dbReference type="InterPro" id="IPR020843">
    <property type="entry name" value="ER"/>
</dbReference>
<protein>
    <submittedName>
        <fullName evidence="5">Quinone oxidoreductase</fullName>
    </submittedName>
</protein>
<evidence type="ECO:0000259" key="4">
    <source>
        <dbReference type="SMART" id="SM00829"/>
    </source>
</evidence>
<dbReference type="STRING" id="1450539.A0A318ZP16"/>